<keyword evidence="2" id="KW-1185">Reference proteome</keyword>
<dbReference type="RefSeq" id="WP_078351041.1">
    <property type="nucleotide sequence ID" value="NZ_MBTF01000037.1"/>
</dbReference>
<protein>
    <submittedName>
        <fullName evidence="1">Uncharacterized protein</fullName>
    </submittedName>
</protein>
<name>A0A1S9P8L0_9SPHI</name>
<proteinExistence type="predicted"/>
<dbReference type="OrthoDB" id="9899334at2"/>
<organism evidence="1 2">
    <name type="scientific">Mucilaginibacter pedocola</name>
    <dbReference type="NCBI Taxonomy" id="1792845"/>
    <lineage>
        <taxon>Bacteria</taxon>
        <taxon>Pseudomonadati</taxon>
        <taxon>Bacteroidota</taxon>
        <taxon>Sphingobacteriia</taxon>
        <taxon>Sphingobacteriales</taxon>
        <taxon>Sphingobacteriaceae</taxon>
        <taxon>Mucilaginibacter</taxon>
    </lineage>
</organism>
<dbReference type="AlphaFoldDB" id="A0A1S9P8L0"/>
<gene>
    <name evidence="1" type="ORF">BC343_16740</name>
</gene>
<evidence type="ECO:0000313" key="1">
    <source>
        <dbReference type="EMBL" id="OOQ57167.1"/>
    </source>
</evidence>
<dbReference type="Proteomes" id="UP000189739">
    <property type="component" value="Unassembled WGS sequence"/>
</dbReference>
<accession>A0A1S9P8L0</accession>
<evidence type="ECO:0000313" key="2">
    <source>
        <dbReference type="Proteomes" id="UP000189739"/>
    </source>
</evidence>
<dbReference type="EMBL" id="MBTF01000037">
    <property type="protein sequence ID" value="OOQ57167.1"/>
    <property type="molecule type" value="Genomic_DNA"/>
</dbReference>
<reference evidence="1 2" key="1">
    <citation type="submission" date="2016-07" db="EMBL/GenBank/DDBJ databases">
        <title>Genomic analysis of zinc-resistant bacterium Mucilaginibacter pedocola TBZ30.</title>
        <authorList>
            <person name="Huang J."/>
            <person name="Tang J."/>
        </authorList>
    </citation>
    <scope>NUCLEOTIDE SEQUENCE [LARGE SCALE GENOMIC DNA]</scope>
    <source>
        <strain evidence="1 2">TBZ30</strain>
    </source>
</reference>
<sequence length="106" mass="12519">MDFNIVTLEIADHLVHFNYYDQLITDANFADEQVKLRKKRDEHLTELFAGLNFYDKKSQLLSLTQLRALIIPKLADVKNKQIHELVEQLEKDTKKMKKLYKASVKK</sequence>
<comment type="caution">
    <text evidence="1">The sequence shown here is derived from an EMBL/GenBank/DDBJ whole genome shotgun (WGS) entry which is preliminary data.</text>
</comment>